<feature type="domain" description="Aminoglycoside phosphotransferase" evidence="2">
    <location>
        <begin position="49"/>
        <end position="246"/>
    </location>
</feature>
<dbReference type="EMBL" id="BAABKG010000003">
    <property type="protein sequence ID" value="GAA5150019.1"/>
    <property type="molecule type" value="Genomic_DNA"/>
</dbReference>
<reference evidence="4" key="1">
    <citation type="journal article" date="2019" name="Int. J. Syst. Evol. Microbiol.">
        <title>The Global Catalogue of Microorganisms (GCM) 10K type strain sequencing project: providing services to taxonomists for standard genome sequencing and annotation.</title>
        <authorList>
            <consortium name="The Broad Institute Genomics Platform"/>
            <consortium name="The Broad Institute Genome Sequencing Center for Infectious Disease"/>
            <person name="Wu L."/>
            <person name="Ma J."/>
        </authorList>
    </citation>
    <scope>NUCLEOTIDE SEQUENCE [LARGE SCALE GENOMIC DNA]</scope>
    <source>
        <strain evidence="4">JCM 18459</strain>
    </source>
</reference>
<gene>
    <name evidence="3" type="ORF">GCM10023340_26260</name>
</gene>
<feature type="region of interest" description="Disordered" evidence="1">
    <location>
        <begin position="1"/>
        <end position="21"/>
    </location>
</feature>
<accession>A0ABP9PPK8</accession>
<protein>
    <recommendedName>
        <fullName evidence="2">Aminoglycoside phosphotransferase domain-containing protein</fullName>
    </recommendedName>
</protein>
<proteinExistence type="predicted"/>
<dbReference type="Pfam" id="PF01636">
    <property type="entry name" value="APH"/>
    <property type="match status" value="1"/>
</dbReference>
<dbReference type="InterPro" id="IPR002575">
    <property type="entry name" value="Aminoglycoside_PTrfase"/>
</dbReference>
<evidence type="ECO:0000313" key="3">
    <source>
        <dbReference type="EMBL" id="GAA5150019.1"/>
    </source>
</evidence>
<sequence length="293" mass="31432">MGATGRGEGGEVGDGGGHVSGAVTRTHDVTFTASEARKRYVSWCRGEPDREWACLTLLARHAPGVAPRPLRRETDPDGTPVVVMERLDGEPLGDRPLTAAQTAALGAVVRQTYDVPLAAVLDAGLPERLAGPTTLPRDLAAWLAEPHDLTPLRDAGLVARAVGRAREWLATPGALPRPRLTALGVSDRKPANALWDGVHCRLLDFEDSGRSDPAFELADQVEHLAGRLDDVVDPRALADAVGLAPPDRERAERYRPLWATFWLALLLPGHGGFARNPLGTTEWQAEHVLALIG</sequence>
<keyword evidence="4" id="KW-1185">Reference proteome</keyword>
<comment type="caution">
    <text evidence="3">The sequence shown here is derived from an EMBL/GenBank/DDBJ whole genome shotgun (WGS) entry which is preliminary data.</text>
</comment>
<feature type="compositionally biased region" description="Gly residues" evidence="1">
    <location>
        <begin position="1"/>
        <end position="19"/>
    </location>
</feature>
<evidence type="ECO:0000259" key="2">
    <source>
        <dbReference type="Pfam" id="PF01636"/>
    </source>
</evidence>
<dbReference type="InterPro" id="IPR011009">
    <property type="entry name" value="Kinase-like_dom_sf"/>
</dbReference>
<dbReference type="Proteomes" id="UP001500221">
    <property type="component" value="Unassembled WGS sequence"/>
</dbReference>
<dbReference type="SUPFAM" id="SSF56112">
    <property type="entry name" value="Protein kinase-like (PK-like)"/>
    <property type="match status" value="1"/>
</dbReference>
<evidence type="ECO:0000256" key="1">
    <source>
        <dbReference type="SAM" id="MobiDB-lite"/>
    </source>
</evidence>
<name>A0ABP9PPK8_9ACTN</name>
<evidence type="ECO:0000313" key="4">
    <source>
        <dbReference type="Proteomes" id="UP001500221"/>
    </source>
</evidence>
<organism evidence="3 4">
    <name type="scientific">Nocardioides marinquilinus</name>
    <dbReference type="NCBI Taxonomy" id="1210400"/>
    <lineage>
        <taxon>Bacteria</taxon>
        <taxon>Bacillati</taxon>
        <taxon>Actinomycetota</taxon>
        <taxon>Actinomycetes</taxon>
        <taxon>Propionibacteriales</taxon>
        <taxon>Nocardioidaceae</taxon>
        <taxon>Nocardioides</taxon>
    </lineage>
</organism>
<dbReference type="RefSeq" id="WP_345459040.1">
    <property type="nucleotide sequence ID" value="NZ_BAABKG010000003.1"/>
</dbReference>